<keyword evidence="4" id="KW-0862">Zinc</keyword>
<evidence type="ECO:0000256" key="3">
    <source>
        <dbReference type="ARBA" id="ARBA00022801"/>
    </source>
</evidence>
<name>A0A501PJI5_9PROT</name>
<evidence type="ECO:0000256" key="1">
    <source>
        <dbReference type="ARBA" id="ARBA00006247"/>
    </source>
</evidence>
<dbReference type="GO" id="GO:0016787">
    <property type="term" value="F:hydrolase activity"/>
    <property type="evidence" value="ECO:0007669"/>
    <property type="project" value="UniProtKB-KW"/>
</dbReference>
<dbReference type="RefSeq" id="WP_139940581.1">
    <property type="nucleotide sequence ID" value="NZ_JBHSYP010000027.1"/>
</dbReference>
<proteinExistence type="inferred from homology"/>
<dbReference type="EMBL" id="VFIY01000008">
    <property type="protein sequence ID" value="TPD60171.1"/>
    <property type="molecule type" value="Genomic_DNA"/>
</dbReference>
<keyword evidence="6" id="KW-1185">Reference proteome</keyword>
<protein>
    <submittedName>
        <fullName evidence="5">Acetylornithine deacetylase</fullName>
    </submittedName>
</protein>
<evidence type="ECO:0000313" key="5">
    <source>
        <dbReference type="EMBL" id="TPD60171.1"/>
    </source>
</evidence>
<dbReference type="InterPro" id="IPR050072">
    <property type="entry name" value="Peptidase_M20A"/>
</dbReference>
<evidence type="ECO:0000256" key="4">
    <source>
        <dbReference type="ARBA" id="ARBA00022833"/>
    </source>
</evidence>
<dbReference type="OrthoDB" id="7596542at2"/>
<dbReference type="Proteomes" id="UP000319148">
    <property type="component" value="Unassembled WGS sequence"/>
</dbReference>
<dbReference type="PANTHER" id="PTHR43808:SF8">
    <property type="entry name" value="PEPTIDASE M20 DIMERISATION DOMAIN-CONTAINING PROTEIN"/>
    <property type="match status" value="1"/>
</dbReference>
<reference evidence="6" key="1">
    <citation type="submission" date="2019-06" db="EMBL/GenBank/DDBJ databases">
        <title>The complete genome of Emcibacter congregatus ZYLT.</title>
        <authorList>
            <person name="Zhao Z."/>
        </authorList>
    </citation>
    <scope>NUCLEOTIDE SEQUENCE [LARGE SCALE GENOMIC DNA]</scope>
    <source>
        <strain evidence="6">MCCC 1A06723</strain>
    </source>
</reference>
<sequence>MEPTTQIPFTQEQKRWYDQACEKLDQDRLKKLLFDLTDIHSPTGATADASQFMTSYMSNMGMKAAYHPMNDISGNTLGELRGTGDGATLLLYAPIDTHLEGDESDYPWAGPKQYVDLKPQAKMVDDWVYGLGSSNPKAMVATLTEVVNALIDADVPLVGDINLGFADGGMPVTIPWRDNAGMSNGVEHLINRGMAPDYAIIMKPWNWVYHEEPGMGWFKVTVWGTLGYAGVPRGLPDFRSSIVPAAGFILELEDWLQEYTERNTSGVIRPDGWISAVRAGWPERPAFPSAATEIYFDVRINPRTSPGEVKAQVASFMRDIQAKHPDLEVEWEMYGSTPGGTTDPDNWIIQSARRGWEHIEGENYRDPDLLGGQTDGAALRRMGIPTARMGWPWPAEGSPEEIAEGLGGMGATYVPDLMPCAQKILYAVIDTCTRKRSETGL</sequence>
<comment type="caution">
    <text evidence="5">The sequence shown here is derived from an EMBL/GenBank/DDBJ whole genome shotgun (WGS) entry which is preliminary data.</text>
</comment>
<dbReference type="Gene3D" id="3.30.70.360">
    <property type="match status" value="1"/>
</dbReference>
<dbReference type="AlphaFoldDB" id="A0A501PJI5"/>
<organism evidence="5 6">
    <name type="scientific">Emcibacter nanhaiensis</name>
    <dbReference type="NCBI Taxonomy" id="1505037"/>
    <lineage>
        <taxon>Bacteria</taxon>
        <taxon>Pseudomonadati</taxon>
        <taxon>Pseudomonadota</taxon>
        <taxon>Alphaproteobacteria</taxon>
        <taxon>Emcibacterales</taxon>
        <taxon>Emcibacteraceae</taxon>
        <taxon>Emcibacter</taxon>
    </lineage>
</organism>
<keyword evidence="3" id="KW-0378">Hydrolase</keyword>
<evidence type="ECO:0000313" key="6">
    <source>
        <dbReference type="Proteomes" id="UP000319148"/>
    </source>
</evidence>
<gene>
    <name evidence="5" type="ORF">FIV46_08935</name>
</gene>
<evidence type="ECO:0000256" key="2">
    <source>
        <dbReference type="ARBA" id="ARBA00022723"/>
    </source>
</evidence>
<comment type="similarity">
    <text evidence="1">Belongs to the peptidase M20A family.</text>
</comment>
<accession>A0A501PJI5</accession>
<dbReference type="InterPro" id="IPR036264">
    <property type="entry name" value="Bact_exopeptidase_dim_dom"/>
</dbReference>
<dbReference type="SUPFAM" id="SSF55031">
    <property type="entry name" value="Bacterial exopeptidase dimerisation domain"/>
    <property type="match status" value="1"/>
</dbReference>
<dbReference type="PANTHER" id="PTHR43808">
    <property type="entry name" value="ACETYLORNITHINE DEACETYLASE"/>
    <property type="match status" value="1"/>
</dbReference>
<dbReference type="SUPFAM" id="SSF53187">
    <property type="entry name" value="Zn-dependent exopeptidases"/>
    <property type="match status" value="1"/>
</dbReference>
<keyword evidence="2" id="KW-0479">Metal-binding</keyword>
<dbReference type="Gene3D" id="3.40.630.10">
    <property type="entry name" value="Zn peptidases"/>
    <property type="match status" value="1"/>
</dbReference>